<name>R4PXB3_9BACT</name>
<keyword evidence="3" id="KW-1185">Reference proteome</keyword>
<proteinExistence type="predicted"/>
<dbReference type="HOGENOM" id="CLU_999981_0_0_0"/>
<reference evidence="2 3" key="1">
    <citation type="journal article" date="2013" name="Nat. Biotechnol.">
        <title>Genome sequences of rare, uncultured bacteria obtained by differential coverage binning of multiple metagenomes.</title>
        <authorList>
            <person name="Albertsen M."/>
            <person name="Hugenholtz P."/>
            <person name="Skarshewski A."/>
            <person name="Nielsen K.L."/>
            <person name="Tyson G.W."/>
            <person name="Nielsen P.H."/>
        </authorList>
    </citation>
    <scope>NUCLEOTIDE SEQUENCE [LARGE SCALE GENOMIC DNA]</scope>
    <source>
        <strain evidence="2">TM71</strain>
    </source>
</reference>
<dbReference type="STRING" id="1332188.L336_0705"/>
<gene>
    <name evidence="2" type="ORF">L336_0705</name>
</gene>
<protein>
    <submittedName>
        <fullName evidence="2">Uncharacterized protein</fullName>
    </submittedName>
</protein>
<evidence type="ECO:0000313" key="3">
    <source>
        <dbReference type="Proteomes" id="UP000013893"/>
    </source>
</evidence>
<organism evidence="2 3">
    <name type="scientific">Candidatus Saccharimonas aalborgensis</name>
    <dbReference type="NCBI Taxonomy" id="1332188"/>
    <lineage>
        <taxon>Bacteria</taxon>
        <taxon>Candidatus Saccharimonadota</taxon>
        <taxon>Candidatus Saccharimonadia</taxon>
        <taxon>Candidatus Saccharimonadales</taxon>
        <taxon>Candidatus Saccharimonadaceae</taxon>
        <taxon>Candidatus Saccharimonas</taxon>
    </lineage>
</organism>
<dbReference type="AlphaFoldDB" id="R4PXB3"/>
<dbReference type="KEGG" id="saal:L336_0705"/>
<sequence>MKETYQPRHAAPEESKPADEEYTGRHEAPTTSTGDRIRDFGLNAAQASERVASFVDSKLLAGRERLERGKAILGNIGRGVLGLTVIAVEGAGKVGTRGVESVKNDIKSNVGFSRDVVYEALNSAKENVTDATKKTGNLLDRAGQWVADGSEKVGNKINKGAEYVSDVAGASKEAMANFRKRLEKRANEAETRRWGRHAKWMTMKRNVIESARSARKSVESFAGDTHEKSKAAARRARILGRVAMARGQARYHELRASTTAAKEAFVTTRDTHREQNRF</sequence>
<accession>R4PXB3</accession>
<evidence type="ECO:0000256" key="1">
    <source>
        <dbReference type="SAM" id="MobiDB-lite"/>
    </source>
</evidence>
<feature type="region of interest" description="Disordered" evidence="1">
    <location>
        <begin position="1"/>
        <end position="37"/>
    </location>
</feature>
<dbReference type="Proteomes" id="UP000013893">
    <property type="component" value="Chromosome"/>
</dbReference>
<evidence type="ECO:0000313" key="2">
    <source>
        <dbReference type="EMBL" id="AGL62407.1"/>
    </source>
</evidence>
<dbReference type="RefSeq" id="WP_015641857.1">
    <property type="nucleotide sequence ID" value="NC_021219.1"/>
</dbReference>
<feature type="compositionally biased region" description="Basic and acidic residues" evidence="1">
    <location>
        <begin position="1"/>
        <end position="28"/>
    </location>
</feature>
<dbReference type="EMBL" id="CP005957">
    <property type="protein sequence ID" value="AGL62407.1"/>
    <property type="molecule type" value="Genomic_DNA"/>
</dbReference>
<dbReference type="Gene3D" id="1.10.287.700">
    <property type="entry name" value="Helix hairpin bin"/>
    <property type="match status" value="1"/>
</dbReference>